<feature type="transmembrane region" description="Helical" evidence="10">
    <location>
        <begin position="515"/>
        <end position="537"/>
    </location>
</feature>
<feature type="transmembrane region" description="Helical" evidence="10">
    <location>
        <begin position="122"/>
        <end position="140"/>
    </location>
</feature>
<feature type="transmembrane region" description="Helical" evidence="10">
    <location>
        <begin position="266"/>
        <end position="287"/>
    </location>
</feature>
<evidence type="ECO:0000313" key="12">
    <source>
        <dbReference type="EMBL" id="QIJ60562.1"/>
    </source>
</evidence>
<dbReference type="PANTHER" id="PTHR22773">
    <property type="entry name" value="NADH DEHYDROGENASE"/>
    <property type="match status" value="1"/>
</dbReference>
<proteinExistence type="inferred from homology"/>
<evidence type="ECO:0000256" key="5">
    <source>
        <dbReference type="ARBA" id="ARBA00022692"/>
    </source>
</evidence>
<evidence type="ECO:0000256" key="7">
    <source>
        <dbReference type="ARBA" id="ARBA00023136"/>
    </source>
</evidence>
<keyword evidence="6 10" id="KW-1133">Transmembrane helix</keyword>
<comment type="similarity">
    <text evidence="2">Belongs to the complex I subunit 2 family.</text>
</comment>
<feature type="transmembrane region" description="Helical" evidence="10">
    <location>
        <begin position="299"/>
        <end position="320"/>
    </location>
</feature>
<protein>
    <recommendedName>
        <fullName evidence="4">NADH-ubiquinone oxidoreductase chain 2</fullName>
        <ecNumber evidence="3">7.1.1.2</ecNumber>
    </recommendedName>
    <alternativeName>
        <fullName evidence="8">NADH dehydrogenase subunit 2</fullName>
    </alternativeName>
</protein>
<evidence type="ECO:0000256" key="2">
    <source>
        <dbReference type="ARBA" id="ARBA00007012"/>
    </source>
</evidence>
<feature type="transmembrane region" description="Helical" evidence="10">
    <location>
        <begin position="231"/>
        <end position="254"/>
    </location>
</feature>
<name>A0A6G7P018_CORDF</name>
<accession>A0A6G7P018</accession>
<evidence type="ECO:0000256" key="4">
    <source>
        <dbReference type="ARBA" id="ARBA00021008"/>
    </source>
</evidence>
<dbReference type="HAMAP" id="MF_00445">
    <property type="entry name" value="NDH1_NuoN_1"/>
    <property type="match status" value="1"/>
</dbReference>
<organism evidence="12">
    <name type="scientific">Cordyceps confragosa</name>
    <name type="common">Lecanicillium lecanii</name>
    <dbReference type="NCBI Taxonomy" id="2714763"/>
    <lineage>
        <taxon>Eukaryota</taxon>
        <taxon>Fungi</taxon>
        <taxon>Dikarya</taxon>
        <taxon>Ascomycota</taxon>
        <taxon>Pezizomycotina</taxon>
        <taxon>Sordariomycetes</taxon>
        <taxon>Hypocreomycetidae</taxon>
        <taxon>Hypocreales</taxon>
        <taxon>Cordycipitaceae</taxon>
        <taxon>Akanthomyces</taxon>
    </lineage>
</organism>
<dbReference type="Pfam" id="PF00361">
    <property type="entry name" value="Proton_antipo_M"/>
    <property type="match status" value="1"/>
</dbReference>
<feature type="transmembrane region" description="Helical" evidence="10">
    <location>
        <begin position="327"/>
        <end position="348"/>
    </location>
</feature>
<dbReference type="RefSeq" id="YP_009750557.1">
    <property type="nucleotide sequence ID" value="NC_046840.1"/>
</dbReference>
<dbReference type="GeneID" id="54103354"/>
<reference evidence="12" key="1">
    <citation type="journal article" date="2020" name="Mitochondrial DNA Part B Resour">
        <title>Complete mitogenome of the entomopathogenic fungus Akanthomyces lecanii.</title>
        <authorList>
            <person name="Zhang Y.-J."/>
            <person name="Yang X.-B."/>
            <person name="Zhang S."/>
        </authorList>
    </citation>
    <scope>NUCLEOTIDE SEQUENCE</scope>
    <source>
        <strain evidence="12">RCEF 1005</strain>
    </source>
</reference>
<dbReference type="GO" id="GO:0008137">
    <property type="term" value="F:NADH dehydrogenase (ubiquinone) activity"/>
    <property type="evidence" value="ECO:0007669"/>
    <property type="project" value="UniProtKB-EC"/>
</dbReference>
<keyword evidence="7 10" id="KW-0472">Membrane</keyword>
<evidence type="ECO:0000256" key="6">
    <source>
        <dbReference type="ARBA" id="ARBA00022989"/>
    </source>
</evidence>
<dbReference type="EC" id="7.1.1.2" evidence="3"/>
<evidence type="ECO:0000256" key="8">
    <source>
        <dbReference type="ARBA" id="ARBA00031028"/>
    </source>
</evidence>
<dbReference type="GO" id="GO:0016020">
    <property type="term" value="C:membrane"/>
    <property type="evidence" value="ECO:0007669"/>
    <property type="project" value="UniProtKB-SubCell"/>
</dbReference>
<feature type="transmembrane region" description="Helical" evidence="10">
    <location>
        <begin position="66"/>
        <end position="85"/>
    </location>
</feature>
<dbReference type="InterPro" id="IPR010096">
    <property type="entry name" value="NADH-Q_OxRdtase_suN/2"/>
</dbReference>
<dbReference type="AlphaFoldDB" id="A0A6G7P018"/>
<feature type="transmembrane region" description="Helical" evidence="10">
    <location>
        <begin position="146"/>
        <end position="166"/>
    </location>
</feature>
<sequence>MIIISILSLLLSNAVNLRRDVSILYNRIAILILLYCIVHDYTSLTVVTKGIGLHGGLLLINNLTQIFHIFVFIVTIFILTLTSFYPRKVWVSEYSSIKDLLFNKFIYYNTKIINKMGEHLKIIEYPLILLFIVSGAIFLMSSNDLITIFLSIELQSYGLYILSTVYRNSELSTTGGLIYFLLGGLSSCFILLGTALLYANSGSTSLDSLYIITSISDIHSSTNDLWYSPNYISLSLVIFTVGFLFKISAAPFHFWSPDVYDAIPTIVTTFVALIAKISILILLLQLVYYTNADITMNNWTFILLISSLFSLVVGTVVGLTQFRIKRLLAYSTISHIGFMLLALSISNIESTQALIFYLTQYIISNLNAFIILLAIGYSLYCYTSDNKEHEELLDKTNSPIQLITQLKGYFFINPVLALSLTITIFSFAGIPPLVGFFGKQMVLSAALDQGLYFITLIAILTSVIGGIYYLTIIKEMFFSKSDYKVNTLLENFKLKGNVYNNNNSIKSVEYNYKNIVLSSPISFIISILTLTILLFLFMNKEWLSMSTILVQLIFNS</sequence>
<dbReference type="EMBL" id="MN904747">
    <property type="protein sequence ID" value="QIJ60562.1"/>
    <property type="molecule type" value="Genomic_DNA"/>
</dbReference>
<keyword evidence="12" id="KW-0496">Mitochondrion</keyword>
<feature type="transmembrane region" description="Helical" evidence="10">
    <location>
        <begin position="354"/>
        <end position="380"/>
    </location>
</feature>
<geneLocation type="mitochondrion" evidence="12"/>
<feature type="transmembrane region" description="Helical" evidence="10">
    <location>
        <begin position="450"/>
        <end position="470"/>
    </location>
</feature>
<feature type="domain" description="NADH:quinone oxidoreductase/Mrp antiporter transmembrane" evidence="11">
    <location>
        <begin position="142"/>
        <end position="465"/>
    </location>
</feature>
<comment type="catalytic activity">
    <reaction evidence="9">
        <text>a ubiquinone + NADH + 5 H(+)(in) = a ubiquinol + NAD(+) + 4 H(+)(out)</text>
        <dbReference type="Rhea" id="RHEA:29091"/>
        <dbReference type="Rhea" id="RHEA-COMP:9565"/>
        <dbReference type="Rhea" id="RHEA-COMP:9566"/>
        <dbReference type="ChEBI" id="CHEBI:15378"/>
        <dbReference type="ChEBI" id="CHEBI:16389"/>
        <dbReference type="ChEBI" id="CHEBI:17976"/>
        <dbReference type="ChEBI" id="CHEBI:57540"/>
        <dbReference type="ChEBI" id="CHEBI:57945"/>
        <dbReference type="EC" id="7.1.1.2"/>
    </reaction>
</comment>
<comment type="subcellular location">
    <subcellularLocation>
        <location evidence="1">Membrane</location>
        <topology evidence="1">Multi-pass membrane protein</topology>
    </subcellularLocation>
</comment>
<dbReference type="InterPro" id="IPR001750">
    <property type="entry name" value="ND/Mrp_TM"/>
</dbReference>
<evidence type="ECO:0000259" key="11">
    <source>
        <dbReference type="Pfam" id="PF00361"/>
    </source>
</evidence>
<evidence type="ECO:0000256" key="10">
    <source>
        <dbReference type="SAM" id="Phobius"/>
    </source>
</evidence>
<gene>
    <name evidence="12" type="primary">nad2</name>
</gene>
<feature type="transmembrane region" description="Helical" evidence="10">
    <location>
        <begin position="178"/>
        <end position="199"/>
    </location>
</feature>
<evidence type="ECO:0000256" key="1">
    <source>
        <dbReference type="ARBA" id="ARBA00004141"/>
    </source>
</evidence>
<evidence type="ECO:0000256" key="9">
    <source>
        <dbReference type="ARBA" id="ARBA00049551"/>
    </source>
</evidence>
<dbReference type="GO" id="GO:0042773">
    <property type="term" value="P:ATP synthesis coupled electron transport"/>
    <property type="evidence" value="ECO:0007669"/>
    <property type="project" value="InterPro"/>
</dbReference>
<keyword evidence="5 10" id="KW-0812">Transmembrane</keyword>
<evidence type="ECO:0000256" key="3">
    <source>
        <dbReference type="ARBA" id="ARBA00012944"/>
    </source>
</evidence>
<feature type="transmembrane region" description="Helical" evidence="10">
    <location>
        <begin position="409"/>
        <end position="430"/>
    </location>
</feature>